<dbReference type="KEGG" id="aaxa:NCTC10138_00321"/>
<name>A0A449BC08_HAPAX</name>
<dbReference type="RefSeq" id="WP_035375569.1">
    <property type="nucleotide sequence ID" value="NZ_LR215048.1"/>
</dbReference>
<dbReference type="STRING" id="1278311.GCA_000428705_00435"/>
<dbReference type="InterPro" id="IPR016177">
    <property type="entry name" value="DNA-bd_dom_sf"/>
</dbReference>
<accession>A0A449BC08</accession>
<dbReference type="GO" id="GO:0003677">
    <property type="term" value="F:DNA binding"/>
    <property type="evidence" value="ECO:0007669"/>
    <property type="project" value="InterPro"/>
</dbReference>
<dbReference type="AlphaFoldDB" id="A0A449BC08"/>
<dbReference type="SUPFAM" id="SSF54171">
    <property type="entry name" value="DNA-binding domain"/>
    <property type="match status" value="1"/>
</dbReference>
<evidence type="ECO:0000313" key="2">
    <source>
        <dbReference type="Proteomes" id="UP000289841"/>
    </source>
</evidence>
<dbReference type="OrthoDB" id="384388at2"/>
<evidence type="ECO:0000313" key="1">
    <source>
        <dbReference type="EMBL" id="VEU79968.1"/>
    </source>
</evidence>
<organism evidence="1 2">
    <name type="scientific">Haploplasma axanthum</name>
    <name type="common">Acholeplasma axanthum</name>
    <dbReference type="NCBI Taxonomy" id="29552"/>
    <lineage>
        <taxon>Bacteria</taxon>
        <taxon>Bacillati</taxon>
        <taxon>Mycoplasmatota</taxon>
        <taxon>Mollicutes</taxon>
        <taxon>Acholeplasmatales</taxon>
        <taxon>Acholeplasmataceae</taxon>
        <taxon>Haploplasma</taxon>
    </lineage>
</organism>
<keyword evidence="2" id="KW-1185">Reference proteome</keyword>
<gene>
    <name evidence="1" type="ORF">NCTC10138_00321</name>
</gene>
<protein>
    <submittedName>
        <fullName evidence="1">AP2 domain</fullName>
    </submittedName>
</protein>
<reference evidence="1 2" key="1">
    <citation type="submission" date="2019-01" db="EMBL/GenBank/DDBJ databases">
        <authorList>
            <consortium name="Pathogen Informatics"/>
        </authorList>
    </citation>
    <scope>NUCLEOTIDE SEQUENCE [LARGE SCALE GENOMIC DNA]</scope>
    <source>
        <strain evidence="1 2">NCTC10138</strain>
    </source>
</reference>
<proteinExistence type="predicted"/>
<dbReference type="Proteomes" id="UP000289841">
    <property type="component" value="Chromosome"/>
</dbReference>
<sequence length="493" mass="57619">MSYKVYIKNTIKQEKSLYKAISIASREDNAYVLSNQERIVYKQDGKIYKNINNDGVDINSETKEYIKLPINYYHSSTKAFDLEYHSGAYNYMFSKNGYQKLKTKILFSKAIYEEAKDRTKWNAYILFNHKSVDQLDLGLIANIINNEVILRPCMYYMGGKYPKEFKVYEDIIITKMVKNNDNIYYGTDDLEIEFTKSKNGWEINFLNLTTKKGHKIKIEYENIHEGINDDRFLIGVSYCPINSVLWNPENGGSFKNIIFENTMISNGTNDYEFYPGSKTMKTGYTQGSNWAYYKTDKNKFIMGTDYKNTKTFRYNKNNIIGRVFGFLTVVRATKERTPKNSIYYECRCECGKTRLVIVDNLKRGNVTRCRECAKKVDNLGDYSRNKVSNALNVEGTNLAIIVNKRQNSNNTSKHKGVVYDKTRRKWRAQIVFKKKCYNLGRFSDIKDAIDARKKAEEELFNPIVEKYASKDIIVNGIDYSKYAKDIYEKNFKK</sequence>
<dbReference type="EMBL" id="LR215048">
    <property type="protein sequence ID" value="VEU79968.1"/>
    <property type="molecule type" value="Genomic_DNA"/>
</dbReference>